<feature type="non-terminal residue" evidence="2">
    <location>
        <position position="1"/>
    </location>
</feature>
<feature type="compositionally biased region" description="Basic and acidic residues" evidence="1">
    <location>
        <begin position="13"/>
        <end position="26"/>
    </location>
</feature>
<evidence type="ECO:0000313" key="2">
    <source>
        <dbReference type="EMBL" id="CAA6822561.1"/>
    </source>
</evidence>
<organism evidence="2">
    <name type="scientific">uncultured Thiotrichaceae bacterium</name>
    <dbReference type="NCBI Taxonomy" id="298394"/>
    <lineage>
        <taxon>Bacteria</taxon>
        <taxon>Pseudomonadati</taxon>
        <taxon>Pseudomonadota</taxon>
        <taxon>Gammaproteobacteria</taxon>
        <taxon>Thiotrichales</taxon>
        <taxon>Thiotrichaceae</taxon>
        <taxon>environmental samples</taxon>
    </lineage>
</organism>
<feature type="region of interest" description="Disordered" evidence="1">
    <location>
        <begin position="1"/>
        <end position="57"/>
    </location>
</feature>
<accession>A0A6S6THN1</accession>
<reference evidence="2" key="1">
    <citation type="submission" date="2020-01" db="EMBL/GenBank/DDBJ databases">
        <authorList>
            <person name="Meier V. D."/>
            <person name="Meier V D."/>
        </authorList>
    </citation>
    <scope>NUCLEOTIDE SEQUENCE</scope>
    <source>
        <strain evidence="2">HLG_WM_MAG_08</strain>
    </source>
</reference>
<protein>
    <submittedName>
        <fullName evidence="2">Uncharacterized protein</fullName>
    </submittedName>
</protein>
<proteinExistence type="predicted"/>
<evidence type="ECO:0000256" key="1">
    <source>
        <dbReference type="SAM" id="MobiDB-lite"/>
    </source>
</evidence>
<sequence length="141" mass="14877">VDGKDGTNGTDGVDGKDGKDGVDGKDGAPGGGMPPMLQPGEHMGQTSDGKSVKLKDWDSAGDSHVTFWKSGGDIQLNDFAKQADGSWAATEGREWTSNGWKDLTDQNGDGFVFQVGTENADGSYDFWADTSSSKTLDGKFY</sequence>
<name>A0A6S6THN1_9GAMM</name>
<dbReference type="AlphaFoldDB" id="A0A6S6THN1"/>
<dbReference type="EMBL" id="CACVAV010000346">
    <property type="protein sequence ID" value="CAA6822561.1"/>
    <property type="molecule type" value="Genomic_DNA"/>
</dbReference>
<gene>
    <name evidence="2" type="ORF">HELGO_WM55871</name>
</gene>